<evidence type="ECO:0000256" key="8">
    <source>
        <dbReference type="ARBA" id="ARBA00047942"/>
    </source>
</evidence>
<reference evidence="10 11" key="1">
    <citation type="submission" date="2024-09" db="EMBL/GenBank/DDBJ databases">
        <authorList>
            <person name="Sun Q."/>
            <person name="Mori K."/>
        </authorList>
    </citation>
    <scope>NUCLEOTIDE SEQUENCE [LARGE SCALE GENOMIC DNA]</scope>
    <source>
        <strain evidence="10 11">KCTC 52403</strain>
    </source>
</reference>
<organism evidence="10 11">
    <name type="scientific">Luteimonas padinae</name>
    <dbReference type="NCBI Taxonomy" id="1714359"/>
    <lineage>
        <taxon>Bacteria</taxon>
        <taxon>Pseudomonadati</taxon>
        <taxon>Pseudomonadota</taxon>
        <taxon>Gammaproteobacteria</taxon>
        <taxon>Lysobacterales</taxon>
        <taxon>Lysobacteraceae</taxon>
        <taxon>Luteimonas</taxon>
    </lineage>
</organism>
<dbReference type="GO" id="GO:0032259">
    <property type="term" value="P:methylation"/>
    <property type="evidence" value="ECO:0007669"/>
    <property type="project" value="UniProtKB-KW"/>
</dbReference>
<name>A0ABV6SVP4_9GAMM</name>
<dbReference type="InterPro" id="IPR051537">
    <property type="entry name" value="DNA_Adenine_Mtase"/>
</dbReference>
<gene>
    <name evidence="10" type="ORF">ACFFFU_07065</name>
</gene>
<keyword evidence="7" id="KW-0238">DNA-binding</keyword>
<feature type="domain" description="DNA methylase adenine-specific" evidence="9">
    <location>
        <begin position="201"/>
        <end position="408"/>
    </location>
</feature>
<sequence length="624" mass="67341">MKTESAGPVLRQVQDPLREAGLPVPASSIVALQLIIWSYLSEVQPARIPEGTRLPEVLPHGLAGITEALGKMAAAGGLLGQAFNEAPAYVRMARESLVTAAGTAARLANSGMFSRFPAEEILHVVLGDSREYPMVSSELATLMASLAVAPEHQTVYCPWESTGQLVGELAGYDARLLVEAPWQTSLPALMALLRVSSTSVVRTDPLRNPTAVKEGRLEKFDACLSFPPMGMKVNDDVAQDLFGRFTVSRATSTGLMIQHIVAQTHGRAAIVVPNSFLFGPGKDRELREHLISQGMVEAVIALPAGIHQTTLVPTALLLLNTTDRFGQIHFVDASLPYFLADPVRGRPVLTKVHEIRRYCLSSESSPSPGVSELDDDPSLAVVVGTNEVLANDASLQVDRYVMSAEQRDLKAQIGSLPTIPLDDIATFVQPVSNKDRAADSPTAITVFEVGAADIPETGYIRKPEKAISIQLSPRRGGDPEDVFLRPYDLVLIVKGSVGKIGVVPRNVPPAGPGGWVAGQSAVVLRSKSATSDLRGLALWLRSPMGRKLLDTIRSGAAIQMLSINELRRLGFISGLDWWNDVAVQVLEQEDELQHQIEILQDKQTSIAEDLWGKLRTSAKELASK</sequence>
<evidence type="ECO:0000256" key="3">
    <source>
        <dbReference type="ARBA" id="ARBA00022603"/>
    </source>
</evidence>
<dbReference type="PANTHER" id="PTHR42933:SF3">
    <property type="entry name" value="TYPE I RESTRICTION ENZYME MJAVIII METHYLASE SUBUNIT"/>
    <property type="match status" value="1"/>
</dbReference>
<dbReference type="Pfam" id="PF02384">
    <property type="entry name" value="N6_Mtase"/>
    <property type="match status" value="1"/>
</dbReference>
<evidence type="ECO:0000256" key="7">
    <source>
        <dbReference type="ARBA" id="ARBA00023125"/>
    </source>
</evidence>
<dbReference type="Gene3D" id="3.90.220.20">
    <property type="entry name" value="DNA methylase specificity domains"/>
    <property type="match status" value="1"/>
</dbReference>
<comment type="similarity">
    <text evidence="1">Belongs to the N(4)/N(6)-methyltransferase family.</text>
</comment>
<dbReference type="EC" id="2.1.1.72" evidence="2"/>
<dbReference type="InterPro" id="IPR003356">
    <property type="entry name" value="DNA_methylase_A-5"/>
</dbReference>
<proteinExistence type="inferred from homology"/>
<evidence type="ECO:0000256" key="6">
    <source>
        <dbReference type="ARBA" id="ARBA00022747"/>
    </source>
</evidence>
<evidence type="ECO:0000259" key="9">
    <source>
        <dbReference type="Pfam" id="PF02384"/>
    </source>
</evidence>
<dbReference type="SUPFAM" id="SSF53335">
    <property type="entry name" value="S-adenosyl-L-methionine-dependent methyltransferases"/>
    <property type="match status" value="1"/>
</dbReference>
<evidence type="ECO:0000256" key="5">
    <source>
        <dbReference type="ARBA" id="ARBA00022691"/>
    </source>
</evidence>
<evidence type="ECO:0000313" key="11">
    <source>
        <dbReference type="Proteomes" id="UP001589898"/>
    </source>
</evidence>
<dbReference type="RefSeq" id="WP_189497951.1">
    <property type="nucleotide sequence ID" value="NZ_BMZT01000008.1"/>
</dbReference>
<keyword evidence="6" id="KW-0680">Restriction system</keyword>
<evidence type="ECO:0000256" key="1">
    <source>
        <dbReference type="ARBA" id="ARBA00006594"/>
    </source>
</evidence>
<comment type="catalytic activity">
    <reaction evidence="8">
        <text>a 2'-deoxyadenosine in DNA + S-adenosyl-L-methionine = an N(6)-methyl-2'-deoxyadenosine in DNA + S-adenosyl-L-homocysteine + H(+)</text>
        <dbReference type="Rhea" id="RHEA:15197"/>
        <dbReference type="Rhea" id="RHEA-COMP:12418"/>
        <dbReference type="Rhea" id="RHEA-COMP:12419"/>
        <dbReference type="ChEBI" id="CHEBI:15378"/>
        <dbReference type="ChEBI" id="CHEBI:57856"/>
        <dbReference type="ChEBI" id="CHEBI:59789"/>
        <dbReference type="ChEBI" id="CHEBI:90615"/>
        <dbReference type="ChEBI" id="CHEBI:90616"/>
        <dbReference type="EC" id="2.1.1.72"/>
    </reaction>
</comment>
<keyword evidence="5" id="KW-0949">S-adenosyl-L-methionine</keyword>
<keyword evidence="11" id="KW-1185">Reference proteome</keyword>
<dbReference type="SUPFAM" id="SSF116734">
    <property type="entry name" value="DNA methylase specificity domain"/>
    <property type="match status" value="1"/>
</dbReference>
<keyword evidence="4" id="KW-0808">Transferase</keyword>
<dbReference type="EMBL" id="JBHLTF010000028">
    <property type="protein sequence ID" value="MFC0717508.1"/>
    <property type="molecule type" value="Genomic_DNA"/>
</dbReference>
<accession>A0ABV6SVP4</accession>
<evidence type="ECO:0000256" key="4">
    <source>
        <dbReference type="ARBA" id="ARBA00022679"/>
    </source>
</evidence>
<dbReference type="InterPro" id="IPR029063">
    <property type="entry name" value="SAM-dependent_MTases_sf"/>
</dbReference>
<dbReference type="Gene3D" id="3.40.50.150">
    <property type="entry name" value="Vaccinia Virus protein VP39"/>
    <property type="match status" value="1"/>
</dbReference>
<evidence type="ECO:0000256" key="2">
    <source>
        <dbReference type="ARBA" id="ARBA00011900"/>
    </source>
</evidence>
<evidence type="ECO:0000313" key="10">
    <source>
        <dbReference type="EMBL" id="MFC0717508.1"/>
    </source>
</evidence>
<protein>
    <recommendedName>
        <fullName evidence="2">site-specific DNA-methyltransferase (adenine-specific)</fullName>
        <ecNumber evidence="2">2.1.1.72</ecNumber>
    </recommendedName>
</protein>
<dbReference type="InterPro" id="IPR044946">
    <property type="entry name" value="Restrct_endonuc_typeI_TRD_sf"/>
</dbReference>
<dbReference type="GO" id="GO:0008168">
    <property type="term" value="F:methyltransferase activity"/>
    <property type="evidence" value="ECO:0007669"/>
    <property type="project" value="UniProtKB-KW"/>
</dbReference>
<comment type="caution">
    <text evidence="10">The sequence shown here is derived from an EMBL/GenBank/DDBJ whole genome shotgun (WGS) entry which is preliminary data.</text>
</comment>
<dbReference type="PANTHER" id="PTHR42933">
    <property type="entry name" value="SLR6095 PROTEIN"/>
    <property type="match status" value="1"/>
</dbReference>
<dbReference type="Proteomes" id="UP001589898">
    <property type="component" value="Unassembled WGS sequence"/>
</dbReference>
<keyword evidence="3 10" id="KW-0489">Methyltransferase</keyword>